<dbReference type="Pfam" id="PF17853">
    <property type="entry name" value="GGDEF_2"/>
    <property type="match status" value="1"/>
</dbReference>
<dbReference type="PANTHER" id="PTHR33744">
    <property type="entry name" value="CARBOHYDRATE DIACID REGULATOR"/>
    <property type="match status" value="1"/>
</dbReference>
<accession>A0ABX1RLR4</accession>
<dbReference type="Pfam" id="PF13556">
    <property type="entry name" value="HTH_30"/>
    <property type="match status" value="1"/>
</dbReference>
<evidence type="ECO:0000313" key="4">
    <source>
        <dbReference type="EMBL" id="NMH80183.1"/>
    </source>
</evidence>
<evidence type="ECO:0000259" key="3">
    <source>
        <dbReference type="Pfam" id="PF17853"/>
    </source>
</evidence>
<name>A0ABX1RLR4_9PSEU</name>
<dbReference type="Proteomes" id="UP001296706">
    <property type="component" value="Unassembled WGS sequence"/>
</dbReference>
<evidence type="ECO:0000259" key="2">
    <source>
        <dbReference type="Pfam" id="PF13556"/>
    </source>
</evidence>
<dbReference type="RefSeq" id="WP_169398243.1">
    <property type="nucleotide sequence ID" value="NZ_JAAXKY010000092.1"/>
</dbReference>
<gene>
    <name evidence="4" type="ORF">HF577_24240</name>
</gene>
<feature type="domain" description="PucR C-terminal helix-turn-helix" evidence="2">
    <location>
        <begin position="477"/>
        <end position="534"/>
    </location>
</feature>
<feature type="domain" description="CdaR GGDEF-like" evidence="3">
    <location>
        <begin position="293"/>
        <end position="421"/>
    </location>
</feature>
<dbReference type="InterPro" id="IPR041522">
    <property type="entry name" value="CdaR_GGDEF"/>
</dbReference>
<keyword evidence="5" id="KW-1185">Reference proteome</keyword>
<comment type="similarity">
    <text evidence="1">Belongs to the CdaR family.</text>
</comment>
<evidence type="ECO:0000256" key="1">
    <source>
        <dbReference type="ARBA" id="ARBA00006754"/>
    </source>
</evidence>
<reference evidence="4 5" key="1">
    <citation type="submission" date="2020-04" db="EMBL/GenBank/DDBJ databases">
        <authorList>
            <person name="Klaysubun C."/>
            <person name="Duangmal K."/>
            <person name="Lipun K."/>
        </authorList>
    </citation>
    <scope>NUCLEOTIDE SEQUENCE [LARGE SCALE GENOMIC DNA]</scope>
    <source>
        <strain evidence="4 5">JCM 11839</strain>
    </source>
</reference>
<dbReference type="PANTHER" id="PTHR33744:SF17">
    <property type="entry name" value="CONSERVED PROTEIN"/>
    <property type="match status" value="1"/>
</dbReference>
<dbReference type="InterPro" id="IPR051448">
    <property type="entry name" value="CdaR-like_regulators"/>
</dbReference>
<dbReference type="Gene3D" id="1.10.10.2840">
    <property type="entry name" value="PucR C-terminal helix-turn-helix domain"/>
    <property type="match status" value="1"/>
</dbReference>
<evidence type="ECO:0000313" key="5">
    <source>
        <dbReference type="Proteomes" id="UP001296706"/>
    </source>
</evidence>
<proteinExistence type="inferred from homology"/>
<dbReference type="EMBL" id="JAAXKY010000092">
    <property type="protein sequence ID" value="NMH80183.1"/>
    <property type="molecule type" value="Genomic_DNA"/>
</dbReference>
<organism evidence="4 5">
    <name type="scientific">Pseudonocardia xinjiangensis</name>
    <dbReference type="NCBI Taxonomy" id="75289"/>
    <lineage>
        <taxon>Bacteria</taxon>
        <taxon>Bacillati</taxon>
        <taxon>Actinomycetota</taxon>
        <taxon>Actinomycetes</taxon>
        <taxon>Pseudonocardiales</taxon>
        <taxon>Pseudonocardiaceae</taxon>
        <taxon>Pseudonocardia</taxon>
    </lineage>
</organism>
<protein>
    <submittedName>
        <fullName evidence="4">PucR family transcriptional regulator</fullName>
    </submittedName>
</protein>
<comment type="caution">
    <text evidence="4">The sequence shown here is derived from an EMBL/GenBank/DDBJ whole genome shotgun (WGS) entry which is preliminary data.</text>
</comment>
<dbReference type="InterPro" id="IPR042070">
    <property type="entry name" value="PucR_C-HTH_sf"/>
</dbReference>
<dbReference type="InterPro" id="IPR025736">
    <property type="entry name" value="PucR_C-HTH_dom"/>
</dbReference>
<sequence length="559" mass="59125">METTLRQVLAAVGEPLVDVVESPAGLDVPVTGLTIVDPDDGPDQYAGQLVLVIGARGRDAVPIVRSLARGRAAAVAVKAGDAVDELRAAAVAAGVPLLVVRHDVRWERLESLGRDVLDGGGGTTEDGPGDLFSLAQTVSLLTNGIVSIEDTASRVLAYSRSDSDAAQVDELRRLSILGWQGPPDYLRMLRDWGVFDRLRGGEEVVEVDEHADLGVRRRLAVGIHAGQRQLGTIWVQEGASPFAERAADVLLGAARVAAGHLVRRRSREAPGARWSRDLVAGLLDGRTNAGLVAGVFGLDEQRPALVAAFAVRDRGPLPAGDRAVDRATHELSLAELTDVVSVHAATYRRAALTASHGARVYAVLPDVPLEVTEPALLAMCTEVAAMTLRRTGVRVQAGVGSAVAGLAGAAASRREADRVLDAMPDGPDDPTVAAFSDLRAEVLLNQALDLLQASPDLRDPAVALLVGYDRDHGTDLVGSVLAWLDAMGDVRLAAHRLTVHPNTLRYRVRRAVAVGALRLDDPRARLMHHLHLLAAVRSDVVQRPDPVGSDKSRAPSSSG</sequence>